<evidence type="ECO:0000259" key="7">
    <source>
        <dbReference type="PROSITE" id="PS50835"/>
    </source>
</evidence>
<organism evidence="8 9">
    <name type="scientific">Salmo trutta</name>
    <name type="common">Brown trout</name>
    <dbReference type="NCBI Taxonomy" id="8032"/>
    <lineage>
        <taxon>Eukaryota</taxon>
        <taxon>Metazoa</taxon>
        <taxon>Chordata</taxon>
        <taxon>Craniata</taxon>
        <taxon>Vertebrata</taxon>
        <taxon>Euteleostomi</taxon>
        <taxon>Actinopterygii</taxon>
        <taxon>Neopterygii</taxon>
        <taxon>Teleostei</taxon>
        <taxon>Protacanthopterygii</taxon>
        <taxon>Salmoniformes</taxon>
        <taxon>Salmonidae</taxon>
        <taxon>Salmoninae</taxon>
        <taxon>Salmo</taxon>
    </lineage>
</organism>
<dbReference type="InterPro" id="IPR036179">
    <property type="entry name" value="Ig-like_dom_sf"/>
</dbReference>
<dbReference type="GO" id="GO:0042101">
    <property type="term" value="C:T cell receptor complex"/>
    <property type="evidence" value="ECO:0007669"/>
    <property type="project" value="UniProtKB-KW"/>
</dbReference>
<dbReference type="PANTHER" id="PTHR19367">
    <property type="entry name" value="T-CELL RECEPTOR ALPHA CHAIN V REGION"/>
    <property type="match status" value="1"/>
</dbReference>
<evidence type="ECO:0000256" key="6">
    <source>
        <dbReference type="SAM" id="Phobius"/>
    </source>
</evidence>
<keyword evidence="4" id="KW-0393">Immunoglobulin domain</keyword>
<reference evidence="8" key="2">
    <citation type="submission" date="2025-09" db="UniProtKB">
        <authorList>
            <consortium name="Ensembl"/>
        </authorList>
    </citation>
    <scope>IDENTIFICATION</scope>
</reference>
<evidence type="ECO:0000256" key="1">
    <source>
        <dbReference type="ARBA" id="ARBA00022729"/>
    </source>
</evidence>
<dbReference type="SMART" id="SM00409">
    <property type="entry name" value="IG"/>
    <property type="match status" value="1"/>
</dbReference>
<dbReference type="InterPro" id="IPR051287">
    <property type="entry name" value="TCR_variable_region"/>
</dbReference>
<name>A0A674BDV3_SALTR</name>
<keyword evidence="6" id="KW-0812">Transmembrane</keyword>
<keyword evidence="5" id="KW-0391">Immunity</keyword>
<keyword evidence="9" id="KW-1185">Reference proteome</keyword>
<dbReference type="InterPro" id="IPR003599">
    <property type="entry name" value="Ig_sub"/>
</dbReference>
<keyword evidence="2" id="KW-1064">Adaptive immunity</keyword>
<evidence type="ECO:0000256" key="2">
    <source>
        <dbReference type="ARBA" id="ARBA00023130"/>
    </source>
</evidence>
<keyword evidence="6" id="KW-0472">Membrane</keyword>
<sequence length="211" mass="24104">MLLWYNITLFICLFLCTCSFYLYTLLLYVCTGDNVKQQPGAVIVTEGGLVTLSCQYNTSANNAYLYWYKQEANDVPKHMLSRYSFGSGDNERFDALLDKDSTSVPLTIQRLQPSYSAVYYCALRDKDCDNSVTTGYTAPLQKLFDSPQSPGDVIATEGEQVTLDFQFETQMDMNLNLFWYKQGANTFPKYMRLLDQIMPLNSMRDSMPISI</sequence>
<dbReference type="Gene3D" id="2.60.40.10">
    <property type="entry name" value="Immunoglobulins"/>
    <property type="match status" value="1"/>
</dbReference>
<evidence type="ECO:0000313" key="8">
    <source>
        <dbReference type="Ensembl" id="ENSSTUP00000069660.1"/>
    </source>
</evidence>
<dbReference type="PANTHER" id="PTHR19367:SF18">
    <property type="entry name" value="T CELL RECEPTOR ALPHA VARIABLE 16"/>
    <property type="match status" value="1"/>
</dbReference>
<dbReference type="InterPro" id="IPR007110">
    <property type="entry name" value="Ig-like_dom"/>
</dbReference>
<evidence type="ECO:0000313" key="9">
    <source>
        <dbReference type="Proteomes" id="UP000472277"/>
    </source>
</evidence>
<dbReference type="AlphaFoldDB" id="A0A674BDV3"/>
<feature type="transmembrane region" description="Helical" evidence="6">
    <location>
        <begin position="7"/>
        <end position="29"/>
    </location>
</feature>
<protein>
    <recommendedName>
        <fullName evidence="7">Ig-like domain-containing protein</fullName>
    </recommendedName>
</protein>
<dbReference type="Proteomes" id="UP000472277">
    <property type="component" value="Chromosome 21"/>
</dbReference>
<dbReference type="SMART" id="SM00406">
    <property type="entry name" value="IGv"/>
    <property type="match status" value="1"/>
</dbReference>
<dbReference type="GO" id="GO:0002250">
    <property type="term" value="P:adaptive immune response"/>
    <property type="evidence" value="ECO:0007669"/>
    <property type="project" value="UniProtKB-KW"/>
</dbReference>
<dbReference type="SUPFAM" id="SSF48726">
    <property type="entry name" value="Immunoglobulin"/>
    <property type="match status" value="2"/>
</dbReference>
<dbReference type="PROSITE" id="PS50835">
    <property type="entry name" value="IG_LIKE"/>
    <property type="match status" value="1"/>
</dbReference>
<dbReference type="GeneTree" id="ENSGT01060000251840"/>
<feature type="domain" description="Ig-like" evidence="7">
    <location>
        <begin position="33"/>
        <end position="133"/>
    </location>
</feature>
<evidence type="ECO:0000256" key="5">
    <source>
        <dbReference type="ARBA" id="ARBA00043266"/>
    </source>
</evidence>
<keyword evidence="6" id="KW-1133">Transmembrane helix</keyword>
<accession>A0A674BDV3</accession>
<evidence type="ECO:0000256" key="4">
    <source>
        <dbReference type="ARBA" id="ARBA00023319"/>
    </source>
</evidence>
<dbReference type="InterPro" id="IPR013106">
    <property type="entry name" value="Ig_V-set"/>
</dbReference>
<dbReference type="Pfam" id="PF07686">
    <property type="entry name" value="V-set"/>
    <property type="match status" value="1"/>
</dbReference>
<keyword evidence="1" id="KW-0732">Signal</keyword>
<evidence type="ECO:0000256" key="3">
    <source>
        <dbReference type="ARBA" id="ARBA00023170"/>
    </source>
</evidence>
<reference evidence="8" key="1">
    <citation type="submission" date="2025-08" db="UniProtKB">
        <authorList>
            <consortium name="Ensembl"/>
        </authorList>
    </citation>
    <scope>IDENTIFICATION</scope>
</reference>
<keyword evidence="3" id="KW-0675">Receptor</keyword>
<dbReference type="InterPro" id="IPR013783">
    <property type="entry name" value="Ig-like_fold"/>
</dbReference>
<keyword evidence="5" id="KW-1279">T cell receptor</keyword>
<proteinExistence type="predicted"/>
<dbReference type="Ensembl" id="ENSSTUT00000074002.1">
    <property type="protein sequence ID" value="ENSSTUP00000069660.1"/>
    <property type="gene ID" value="ENSSTUG00000030567.1"/>
</dbReference>